<dbReference type="EMBL" id="JBHLUD010000002">
    <property type="protein sequence ID" value="MFC0541916.1"/>
    <property type="molecule type" value="Genomic_DNA"/>
</dbReference>
<comment type="caution">
    <text evidence="1">The sequence shown here is derived from an EMBL/GenBank/DDBJ whole genome shotgun (WGS) entry which is preliminary data.</text>
</comment>
<sequence length="558" mass="60480">MAELMTPVTGERFDPALLGHAVEMVLAEFPNDISERLIALHGSIPEIVKIAVNRGTRVYERLRKEGRDVPQSRYPLLAAAVFSVQGRKAGVQASNGNVAKEYDRLVAHGDVPLDVVAQCRLVDEGLVGLLIKASRVLAPVRDEESAVPPLMIGMVVPAVLATAGLDVQDPVAVVRAVLARGAELAARQRGRAEGDDLVHHSTFPVMGNIDLVYQLAGYRTAIAELLAPGPDGDVDDVVNRHARACAEALRKGMTHDRGVAPEALAGLRRLVRMFASAAPDGGKGAERVFVELHPDAAKETRPNAKELLVEENETCGTADAADSGLLLAEDVVEVVLEGLFAGTNRRQRVVLSNWLGGVRSSRSQDDLVFLVDRVRRVDQLVRSGSAVTPSFVRTAETEAAFGVVRSRVRDAIVLGLSGLTLAQAVLPPLWTDRAHAVRLVAGRVRVELGRGLSTPTKAALVSAVVVRGPAQVVQRRAEPDRPRVCPCGGGRRGHARTEVRDEVACPHRPWHERGRVENYTTLTEFCETTSVDATRLTLTRYDGFWREWVEDVMTREVS</sequence>
<organism evidence="1 2">
    <name type="scientific">Kutzneria chonburiensis</name>
    <dbReference type="NCBI Taxonomy" id="1483604"/>
    <lineage>
        <taxon>Bacteria</taxon>
        <taxon>Bacillati</taxon>
        <taxon>Actinomycetota</taxon>
        <taxon>Actinomycetes</taxon>
        <taxon>Pseudonocardiales</taxon>
        <taxon>Pseudonocardiaceae</taxon>
        <taxon>Kutzneria</taxon>
    </lineage>
</organism>
<protein>
    <submittedName>
        <fullName evidence="1">Uncharacterized protein</fullName>
    </submittedName>
</protein>
<accession>A0ABV6MPZ6</accession>
<evidence type="ECO:0000313" key="2">
    <source>
        <dbReference type="Proteomes" id="UP001589810"/>
    </source>
</evidence>
<gene>
    <name evidence="1" type="ORF">ACFFH7_10520</name>
</gene>
<name>A0ABV6MPZ6_9PSEU</name>
<proteinExistence type="predicted"/>
<reference evidence="1 2" key="1">
    <citation type="submission" date="2024-09" db="EMBL/GenBank/DDBJ databases">
        <authorList>
            <person name="Sun Q."/>
            <person name="Mori K."/>
        </authorList>
    </citation>
    <scope>NUCLEOTIDE SEQUENCE [LARGE SCALE GENOMIC DNA]</scope>
    <source>
        <strain evidence="1 2">TBRC 1432</strain>
    </source>
</reference>
<evidence type="ECO:0000313" key="1">
    <source>
        <dbReference type="EMBL" id="MFC0541916.1"/>
    </source>
</evidence>
<dbReference type="RefSeq" id="WP_273942048.1">
    <property type="nucleotide sequence ID" value="NZ_CP097263.1"/>
</dbReference>
<keyword evidence="2" id="KW-1185">Reference proteome</keyword>
<dbReference type="Proteomes" id="UP001589810">
    <property type="component" value="Unassembled WGS sequence"/>
</dbReference>